<evidence type="ECO:0000313" key="3">
    <source>
        <dbReference type="Proteomes" id="UP001243420"/>
    </source>
</evidence>
<accession>A0ABY8LH02</accession>
<gene>
    <name evidence="2" type="ORF">P8627_05680</name>
</gene>
<dbReference type="RefSeq" id="WP_279967545.1">
    <property type="nucleotide sequence ID" value="NZ_CP122537.1"/>
</dbReference>
<proteinExistence type="predicted"/>
<name>A0ABY8LH02_9RHOB</name>
<dbReference type="Proteomes" id="UP001243420">
    <property type="component" value="Chromosome"/>
</dbReference>
<sequence>MFSAKFLRDEQGAVTVDWVVLTAAMVALGLAVMATVSRGVQATVTDIDANMNAPSVITRMNHGFGYAAHNQRVFNGLLTDMAGMPDDDLDQVAAYFNAVAEADLSGADDDTLGQLADFNAAIDMAYVDGGRTRPTETQYDEAELARISTEMGYDQGGVVQIASAD</sequence>
<dbReference type="EMBL" id="CP122537">
    <property type="protein sequence ID" value="WGH80446.1"/>
    <property type="molecule type" value="Genomic_DNA"/>
</dbReference>
<keyword evidence="3" id="KW-1185">Reference proteome</keyword>
<keyword evidence="1" id="KW-0472">Membrane</keyword>
<feature type="transmembrane region" description="Helical" evidence="1">
    <location>
        <begin position="12"/>
        <end position="34"/>
    </location>
</feature>
<keyword evidence="1" id="KW-0812">Transmembrane</keyword>
<evidence type="ECO:0000256" key="1">
    <source>
        <dbReference type="SAM" id="Phobius"/>
    </source>
</evidence>
<reference evidence="2 3" key="1">
    <citation type="submission" date="2023-04" db="EMBL/GenBank/DDBJ databases">
        <title>Jannaschia ovalis sp. nov., a marine bacterium isolated from sea tidal flat.</title>
        <authorList>
            <person name="Kwon D.Y."/>
            <person name="Kim J.-J."/>
        </authorList>
    </citation>
    <scope>NUCLEOTIDE SEQUENCE [LARGE SCALE GENOMIC DNA]</scope>
    <source>
        <strain evidence="2 3">GRR-S6-38</strain>
    </source>
</reference>
<evidence type="ECO:0000313" key="2">
    <source>
        <dbReference type="EMBL" id="WGH80446.1"/>
    </source>
</evidence>
<protein>
    <recommendedName>
        <fullName evidence="4">Pilus assembly protein</fullName>
    </recommendedName>
</protein>
<organism evidence="2 3">
    <name type="scientific">Jannaschia ovalis</name>
    <dbReference type="NCBI Taxonomy" id="3038773"/>
    <lineage>
        <taxon>Bacteria</taxon>
        <taxon>Pseudomonadati</taxon>
        <taxon>Pseudomonadota</taxon>
        <taxon>Alphaproteobacteria</taxon>
        <taxon>Rhodobacterales</taxon>
        <taxon>Roseobacteraceae</taxon>
        <taxon>Jannaschia</taxon>
    </lineage>
</organism>
<keyword evidence="1" id="KW-1133">Transmembrane helix</keyword>
<evidence type="ECO:0008006" key="4">
    <source>
        <dbReference type="Google" id="ProtNLM"/>
    </source>
</evidence>